<feature type="compositionally biased region" description="Polar residues" evidence="1">
    <location>
        <begin position="133"/>
        <end position="142"/>
    </location>
</feature>
<dbReference type="InterPro" id="IPR014710">
    <property type="entry name" value="RmlC-like_jellyroll"/>
</dbReference>
<evidence type="ECO:0000256" key="1">
    <source>
        <dbReference type="SAM" id="MobiDB-lite"/>
    </source>
</evidence>
<dbReference type="Gene3D" id="2.60.120.10">
    <property type="entry name" value="Jelly Rolls"/>
    <property type="match status" value="1"/>
</dbReference>
<feature type="region of interest" description="Disordered" evidence="1">
    <location>
        <begin position="120"/>
        <end position="142"/>
    </location>
</feature>
<evidence type="ECO:0000313" key="2">
    <source>
        <dbReference type="EMBL" id="MDT7847628.1"/>
    </source>
</evidence>
<comment type="caution">
    <text evidence="2">The sequence shown here is derived from an EMBL/GenBank/DDBJ whole genome shotgun (WGS) entry which is preliminary data.</text>
</comment>
<dbReference type="InterPro" id="IPR011051">
    <property type="entry name" value="RmlC_Cupin_sf"/>
</dbReference>
<reference evidence="3" key="1">
    <citation type="submission" date="2023-07" db="EMBL/GenBank/DDBJ databases">
        <title>Draft genome sequence of the endophytic actinobacterium Streptomyces justiciae WPN32, a potential antibiotic producer.</title>
        <authorList>
            <person name="Yasawong M."/>
            <person name="Pana W."/>
            <person name="Ganta P."/>
            <person name="Santapan N."/>
            <person name="Songngamsuk T."/>
            <person name="Phatcharaharikarn M."/>
            <person name="Kerdtoob S."/>
            <person name="Nantapong N."/>
        </authorList>
    </citation>
    <scope>NUCLEOTIDE SEQUENCE [LARGE SCALE GENOMIC DNA]</scope>
    <source>
        <strain evidence="3">WPN32</strain>
    </source>
</reference>
<proteinExistence type="predicted"/>
<dbReference type="RefSeq" id="WP_314207807.1">
    <property type="nucleotide sequence ID" value="NZ_JAVTLL010000056.1"/>
</dbReference>
<evidence type="ECO:0000313" key="3">
    <source>
        <dbReference type="Proteomes" id="UP001257948"/>
    </source>
</evidence>
<dbReference type="EMBL" id="JAVTLL010000056">
    <property type="protein sequence ID" value="MDT7847628.1"/>
    <property type="molecule type" value="Genomic_DNA"/>
</dbReference>
<keyword evidence="3" id="KW-1185">Reference proteome</keyword>
<dbReference type="Proteomes" id="UP001257948">
    <property type="component" value="Unassembled WGS sequence"/>
</dbReference>
<protein>
    <submittedName>
        <fullName evidence="2">Signal peptidase I</fullName>
    </submittedName>
</protein>
<accession>A0ABU3M8E2</accession>
<name>A0ABU3M8E2_9ACTN</name>
<organism evidence="2 3">
    <name type="scientific">Streptomyces justiciae</name>
    <dbReference type="NCBI Taxonomy" id="2780140"/>
    <lineage>
        <taxon>Bacteria</taxon>
        <taxon>Bacillati</taxon>
        <taxon>Actinomycetota</taxon>
        <taxon>Actinomycetes</taxon>
        <taxon>Kitasatosporales</taxon>
        <taxon>Streptomycetaceae</taxon>
        <taxon>Streptomyces</taxon>
    </lineage>
</organism>
<dbReference type="SUPFAM" id="SSF51182">
    <property type="entry name" value="RmlC-like cupins"/>
    <property type="match status" value="1"/>
</dbReference>
<sequence length="142" mass="15714">MTDSVYVGNAGSDATLDRGWLLGHFKDASDPRHSEDVEIKWGVHPQGDERAQWVTGEERTALLVLISGRFRVELPGRSVLLARQGDYVVWGQGVDHSWFAEEESVVLTVRWPSLPGYKVTDEDDPAAGHSRSLRTATDPVTS</sequence>
<gene>
    <name evidence="2" type="ORF">RQC66_43660</name>
</gene>